<gene>
    <name evidence="3" type="ORF">HMPREF9944_00318</name>
</gene>
<dbReference type="HOGENOM" id="CLU_168969_1_0_10"/>
<comment type="caution">
    <text evidence="3">The sequence shown here is derived from an EMBL/GenBank/DDBJ whole genome shotgun (WGS) entry which is preliminary data.</text>
</comment>
<feature type="region of interest" description="Disordered" evidence="1">
    <location>
        <begin position="1"/>
        <end position="26"/>
    </location>
</feature>
<dbReference type="PATRIC" id="fig|999422.3.peg.310"/>
<evidence type="ECO:0008006" key="5">
    <source>
        <dbReference type="Google" id="ProtNLM"/>
    </source>
</evidence>
<proteinExistence type="predicted"/>
<sequence>MNLEEKKEEEKAQYAVRPHHRQKRLTDGKDDTLKYRNILNSVFMLLAIGGVIVYTQTEHRLIATVVLIVAVILKFVEVSLRMFRK</sequence>
<dbReference type="AlphaFoldDB" id="H1HJH4"/>
<feature type="transmembrane region" description="Helical" evidence="2">
    <location>
        <begin position="38"/>
        <end position="55"/>
    </location>
</feature>
<dbReference type="STRING" id="999422.HMPREF9944_00318"/>
<keyword evidence="4" id="KW-1185">Reference proteome</keyword>
<dbReference type="Proteomes" id="UP000003167">
    <property type="component" value="Unassembled WGS sequence"/>
</dbReference>
<organism evidence="3 4">
    <name type="scientific">Segatella maculosa OT 289</name>
    <dbReference type="NCBI Taxonomy" id="999422"/>
    <lineage>
        <taxon>Bacteria</taxon>
        <taxon>Pseudomonadati</taxon>
        <taxon>Bacteroidota</taxon>
        <taxon>Bacteroidia</taxon>
        <taxon>Bacteroidales</taxon>
        <taxon>Prevotellaceae</taxon>
        <taxon>Segatella</taxon>
    </lineage>
</organism>
<feature type="compositionally biased region" description="Basic and acidic residues" evidence="1">
    <location>
        <begin position="1"/>
        <end position="12"/>
    </location>
</feature>
<evidence type="ECO:0000256" key="2">
    <source>
        <dbReference type="SAM" id="Phobius"/>
    </source>
</evidence>
<keyword evidence="2" id="KW-0472">Membrane</keyword>
<name>H1HJH4_9BACT</name>
<reference evidence="3 4" key="1">
    <citation type="submission" date="2011-12" db="EMBL/GenBank/DDBJ databases">
        <title>The Genome Sequence of Prevotella maculosa OT 289.</title>
        <authorList>
            <consortium name="The Broad Institute Genome Sequencing Platform"/>
            <person name="Earl A."/>
            <person name="Ward D."/>
            <person name="Feldgarden M."/>
            <person name="Gevers D."/>
            <person name="Izard J."/>
            <person name="Blanton J.M."/>
            <person name="Mathney J."/>
            <person name="Tanner A.C."/>
            <person name="Dewhirst F.E."/>
            <person name="Young S.K."/>
            <person name="Zeng Q."/>
            <person name="Gargeya S."/>
            <person name="Fitzgerald M."/>
            <person name="Haas B."/>
            <person name="Abouelleil A."/>
            <person name="Alvarado L."/>
            <person name="Arachchi H.M."/>
            <person name="Berlin A."/>
            <person name="Chapman S.B."/>
            <person name="Gearin G."/>
            <person name="Goldberg J."/>
            <person name="Griggs A."/>
            <person name="Gujja S."/>
            <person name="Hansen M."/>
            <person name="Heiman D."/>
            <person name="Howarth C."/>
            <person name="Larimer J."/>
            <person name="Lui A."/>
            <person name="MacDonald P.J.P."/>
            <person name="McCowen C."/>
            <person name="Montmayeur A."/>
            <person name="Murphy C."/>
            <person name="Neiman D."/>
            <person name="Pearson M."/>
            <person name="Priest M."/>
            <person name="Roberts A."/>
            <person name="Saif S."/>
            <person name="Shea T."/>
            <person name="Sisk P."/>
            <person name="Stolte C."/>
            <person name="Sykes S."/>
            <person name="Wortman J."/>
            <person name="Nusbaum C."/>
            <person name="Birren B."/>
        </authorList>
    </citation>
    <scope>NUCLEOTIDE SEQUENCE [LARGE SCALE GENOMIC DNA]</scope>
    <source>
        <strain evidence="3 4">OT 289</strain>
    </source>
</reference>
<evidence type="ECO:0000313" key="3">
    <source>
        <dbReference type="EMBL" id="EHO73744.1"/>
    </source>
</evidence>
<dbReference type="RefSeq" id="WP_008563955.1">
    <property type="nucleotide sequence ID" value="NZ_JH594500.1"/>
</dbReference>
<evidence type="ECO:0000256" key="1">
    <source>
        <dbReference type="SAM" id="MobiDB-lite"/>
    </source>
</evidence>
<dbReference type="OrthoDB" id="1081286at2"/>
<keyword evidence="2" id="KW-0812">Transmembrane</keyword>
<protein>
    <recommendedName>
        <fullName evidence="5">Mechanosensitive ion channel protein MscS</fullName>
    </recommendedName>
</protein>
<keyword evidence="2" id="KW-1133">Transmembrane helix</keyword>
<evidence type="ECO:0000313" key="4">
    <source>
        <dbReference type="Proteomes" id="UP000003167"/>
    </source>
</evidence>
<feature type="transmembrane region" description="Helical" evidence="2">
    <location>
        <begin position="61"/>
        <end position="80"/>
    </location>
</feature>
<dbReference type="EMBL" id="AGEK01000014">
    <property type="protein sequence ID" value="EHO73744.1"/>
    <property type="molecule type" value="Genomic_DNA"/>
</dbReference>
<accession>H1HJH4</accession>